<dbReference type="AlphaFoldDB" id="A0A024QBZ2"/>
<dbReference type="Gene3D" id="1.20.120.1450">
    <property type="match status" value="1"/>
</dbReference>
<dbReference type="Proteomes" id="UP000028875">
    <property type="component" value="Unassembled WGS sequence"/>
</dbReference>
<accession>A0A024QBZ2</accession>
<dbReference type="eggNOG" id="COG0142">
    <property type="taxonomic scope" value="Bacteria"/>
</dbReference>
<dbReference type="InterPro" id="IPR009920">
    <property type="entry name" value="HEPPP_synth_su1"/>
</dbReference>
<organism evidence="1 2">
    <name type="scientific">Virgibacillus massiliensis</name>
    <dbReference type="NCBI Taxonomy" id="1462526"/>
    <lineage>
        <taxon>Bacteria</taxon>
        <taxon>Bacillati</taxon>
        <taxon>Bacillota</taxon>
        <taxon>Bacilli</taxon>
        <taxon>Bacillales</taxon>
        <taxon>Bacillaceae</taxon>
        <taxon>Virgibacillus</taxon>
    </lineage>
</organism>
<evidence type="ECO:0000313" key="2">
    <source>
        <dbReference type="Proteomes" id="UP000028875"/>
    </source>
</evidence>
<dbReference type="Pfam" id="PF07307">
    <property type="entry name" value="HEPPP_synt_1"/>
    <property type="match status" value="1"/>
</dbReference>
<dbReference type="GO" id="GO:0009234">
    <property type="term" value="P:menaquinone biosynthetic process"/>
    <property type="evidence" value="ECO:0007669"/>
    <property type="project" value="InterPro"/>
</dbReference>
<name>A0A024QBZ2_9BACI</name>
<comment type="caution">
    <text evidence="1">The sequence shown here is derived from an EMBL/GenBank/DDBJ whole genome shotgun (WGS) entry which is preliminary data.</text>
</comment>
<keyword evidence="2" id="KW-1185">Reference proteome</keyword>
<dbReference type="EMBL" id="CCDP010000001">
    <property type="protein sequence ID" value="CDQ39802.1"/>
    <property type="molecule type" value="Genomic_DNA"/>
</dbReference>
<reference evidence="1 2" key="1">
    <citation type="submission" date="2014-03" db="EMBL/GenBank/DDBJ databases">
        <authorList>
            <person name="Urmite Genomes U."/>
        </authorList>
    </citation>
    <scope>NUCLEOTIDE SEQUENCE [LARGE SCALE GENOMIC DNA]</scope>
    <source>
        <strain evidence="1 2">Vm-5</strain>
    </source>
</reference>
<reference evidence="2" key="2">
    <citation type="submission" date="2014-05" db="EMBL/GenBank/DDBJ databases">
        <title>Draft genome sequence of Virgibacillus massiliensis Vm-5.</title>
        <authorList>
            <person name="Khelaifia S."/>
            <person name="Croce O."/>
            <person name="Lagier J.C."/>
            <person name="Raoult D."/>
        </authorList>
    </citation>
    <scope>NUCLEOTIDE SEQUENCE [LARGE SCALE GENOMIC DNA]</scope>
    <source>
        <strain evidence="2">Vm-5</strain>
    </source>
</reference>
<sequence>MISLNTSGMDIRYLKQHIEDKIQHSFLERYINKPVINEDKLRLLVEIIANTKLPDYKKERYIVTTMLVQIALDTHDYVPSNTDENENKEIKLNKQLHVLAGDYYSGLYYFLLSEIDDFDFIHQLATAIKEINEQKMKLYYNEVSSFEDYLQLFQRIDALLIIHVASYLHVTILGKVAEQWLFVTKLNVERQRLTETGYPLISINGFGNESATVVKISQLNTLLNKAINHLKEDLNKVNKDNTGLIQYIHHQLPINTSNVEEG</sequence>
<proteinExistence type="predicted"/>
<protein>
    <submittedName>
        <fullName evidence="1">Heptaprenyl diphosphate synthase component 1</fullName>
    </submittedName>
</protein>
<evidence type="ECO:0000313" key="1">
    <source>
        <dbReference type="EMBL" id="CDQ39802.1"/>
    </source>
</evidence>
<dbReference type="STRING" id="1462526.BN990_02116"/>
<gene>
    <name evidence="1" type="primary">hepS</name>
    <name evidence="1" type="ORF">BN990_02116</name>
</gene>